<dbReference type="AlphaFoldDB" id="A0A4Y7STA1"/>
<keyword evidence="18" id="KW-1185">Reference proteome</keyword>
<dbReference type="PROSITE" id="PS51164">
    <property type="entry name" value="CBM1_2"/>
    <property type="match status" value="1"/>
</dbReference>
<dbReference type="SUPFAM" id="SSF57180">
    <property type="entry name" value="Cellulose-binding domain"/>
    <property type="match status" value="1"/>
</dbReference>
<gene>
    <name evidence="17" type="ORF">FA13DRAFT_1796889</name>
</gene>
<comment type="similarity">
    <text evidence="3 11 12">Belongs to the glycosyl hydrolase 11 (cellulase G) family.</text>
</comment>
<dbReference type="InterPro" id="IPR013319">
    <property type="entry name" value="GH11/12"/>
</dbReference>
<dbReference type="InterPro" id="IPR013320">
    <property type="entry name" value="ConA-like_dom_sf"/>
</dbReference>
<feature type="active site" description="Nucleophile" evidence="11">
    <location>
        <position position="114"/>
    </location>
</feature>
<dbReference type="InterPro" id="IPR001137">
    <property type="entry name" value="Glyco_hydro_11"/>
</dbReference>
<evidence type="ECO:0000256" key="9">
    <source>
        <dbReference type="ARBA" id="ARBA00023295"/>
    </source>
</evidence>
<dbReference type="Gene3D" id="2.60.120.180">
    <property type="match status" value="1"/>
</dbReference>
<keyword evidence="9 11" id="KW-0326">Glycosidase</keyword>
<evidence type="ECO:0000256" key="14">
    <source>
        <dbReference type="SAM" id="SignalP"/>
    </source>
</evidence>
<keyword evidence="7 11" id="KW-0378">Hydrolase</keyword>
<dbReference type="InterPro" id="IPR033123">
    <property type="entry name" value="GH11_dom"/>
</dbReference>
<dbReference type="GO" id="GO:0045493">
    <property type="term" value="P:xylan catabolic process"/>
    <property type="evidence" value="ECO:0007669"/>
    <property type="project" value="UniProtKB-UniRule"/>
</dbReference>
<dbReference type="PROSITE" id="PS51761">
    <property type="entry name" value="GH11_3"/>
    <property type="match status" value="1"/>
</dbReference>
<keyword evidence="8 11" id="KW-0119">Carbohydrate metabolism</keyword>
<dbReference type="GO" id="GO:0005576">
    <property type="term" value="C:extracellular region"/>
    <property type="evidence" value="ECO:0007669"/>
    <property type="project" value="InterPro"/>
</dbReference>
<evidence type="ECO:0000256" key="12">
    <source>
        <dbReference type="RuleBase" id="RU362015"/>
    </source>
</evidence>
<evidence type="ECO:0000256" key="8">
    <source>
        <dbReference type="ARBA" id="ARBA00023277"/>
    </source>
</evidence>
<sequence>MVSFASLFLVVSTAICALAGPSPNITARAGTPSSEGTHDGFFYSWWTDNGAQATYTNGAKGNYVITWGSGGNLVGGKGWNPGNNDRVITYTGSYQYNGNSYLAIYGWTRNPLIEYYIVENFGSYNPSSGASGKGTVTVDSAVYDMAQSTRTNQPSIDGTKTFQQYWSIRRNKRTGGTVDVGAHFRAWANAGMRLGTDHYYQIVACEGYHSSGTCNITVSDNSSGGSNPGTTPIPTQTTTTSVTAPSTTAPAGPLQTQYGQCGGQGWSGLTQCASPYTCNQVNQWYHQCS</sequence>
<evidence type="ECO:0000256" key="6">
    <source>
        <dbReference type="ARBA" id="ARBA00022729"/>
    </source>
</evidence>
<dbReference type="OrthoDB" id="2115822at2759"/>
<feature type="domain" description="CBM1" evidence="15">
    <location>
        <begin position="253"/>
        <end position="289"/>
    </location>
</feature>
<evidence type="ECO:0000256" key="7">
    <source>
        <dbReference type="ARBA" id="ARBA00022801"/>
    </source>
</evidence>
<dbReference type="PROSITE" id="PS00776">
    <property type="entry name" value="GH11_1"/>
    <property type="match status" value="1"/>
</dbReference>
<dbReference type="InterPro" id="IPR035971">
    <property type="entry name" value="CBD_sf"/>
</dbReference>
<evidence type="ECO:0000256" key="5">
    <source>
        <dbReference type="ARBA" id="ARBA00022651"/>
    </source>
</evidence>
<dbReference type="SUPFAM" id="SSF49899">
    <property type="entry name" value="Concanavalin A-like lectins/glucanases"/>
    <property type="match status" value="1"/>
</dbReference>
<evidence type="ECO:0000259" key="15">
    <source>
        <dbReference type="PROSITE" id="PS51164"/>
    </source>
</evidence>
<evidence type="ECO:0000256" key="2">
    <source>
        <dbReference type="ARBA" id="ARBA00004851"/>
    </source>
</evidence>
<keyword evidence="6 14" id="KW-0732">Signal</keyword>
<reference evidence="17 18" key="1">
    <citation type="journal article" date="2019" name="Nat. Ecol. Evol.">
        <title>Megaphylogeny resolves global patterns of mushroom evolution.</title>
        <authorList>
            <person name="Varga T."/>
            <person name="Krizsan K."/>
            <person name="Foldi C."/>
            <person name="Dima B."/>
            <person name="Sanchez-Garcia M."/>
            <person name="Sanchez-Ramirez S."/>
            <person name="Szollosi G.J."/>
            <person name="Szarkandi J.G."/>
            <person name="Papp V."/>
            <person name="Albert L."/>
            <person name="Andreopoulos W."/>
            <person name="Angelini C."/>
            <person name="Antonin V."/>
            <person name="Barry K.W."/>
            <person name="Bougher N.L."/>
            <person name="Buchanan P."/>
            <person name="Buyck B."/>
            <person name="Bense V."/>
            <person name="Catcheside P."/>
            <person name="Chovatia M."/>
            <person name="Cooper J."/>
            <person name="Damon W."/>
            <person name="Desjardin D."/>
            <person name="Finy P."/>
            <person name="Geml J."/>
            <person name="Haridas S."/>
            <person name="Hughes K."/>
            <person name="Justo A."/>
            <person name="Karasinski D."/>
            <person name="Kautmanova I."/>
            <person name="Kiss B."/>
            <person name="Kocsube S."/>
            <person name="Kotiranta H."/>
            <person name="LaButti K.M."/>
            <person name="Lechner B.E."/>
            <person name="Liimatainen K."/>
            <person name="Lipzen A."/>
            <person name="Lukacs Z."/>
            <person name="Mihaltcheva S."/>
            <person name="Morgado L.N."/>
            <person name="Niskanen T."/>
            <person name="Noordeloos M.E."/>
            <person name="Ohm R.A."/>
            <person name="Ortiz-Santana B."/>
            <person name="Ovrebo C."/>
            <person name="Racz N."/>
            <person name="Riley R."/>
            <person name="Savchenko A."/>
            <person name="Shiryaev A."/>
            <person name="Soop K."/>
            <person name="Spirin V."/>
            <person name="Szebenyi C."/>
            <person name="Tomsovsky M."/>
            <person name="Tulloss R.E."/>
            <person name="Uehling J."/>
            <person name="Grigoriev I.V."/>
            <person name="Vagvolgyi C."/>
            <person name="Papp T."/>
            <person name="Martin F.M."/>
            <person name="Miettinen O."/>
            <person name="Hibbett D.S."/>
            <person name="Nagy L.G."/>
        </authorList>
    </citation>
    <scope>NUCLEOTIDE SEQUENCE [LARGE SCALE GENOMIC DNA]</scope>
    <source>
        <strain evidence="17 18">FP101781</strain>
    </source>
</reference>
<dbReference type="PROSITE" id="PS00562">
    <property type="entry name" value="CBM1_1"/>
    <property type="match status" value="1"/>
</dbReference>
<dbReference type="Pfam" id="PF00734">
    <property type="entry name" value="CBM_1"/>
    <property type="match status" value="1"/>
</dbReference>
<feature type="active site" description="Proton donor" evidence="11">
    <location>
        <position position="206"/>
    </location>
</feature>
<protein>
    <recommendedName>
        <fullName evidence="4 11">Endo-1,4-beta-xylanase</fullName>
        <ecNumber evidence="4 11">3.2.1.8</ecNumber>
    </recommendedName>
</protein>
<accession>A0A4Y7STA1</accession>
<proteinExistence type="inferred from homology"/>
<evidence type="ECO:0000256" key="13">
    <source>
        <dbReference type="SAM" id="MobiDB-lite"/>
    </source>
</evidence>
<dbReference type="FunFam" id="2.60.120.180:FF:000001">
    <property type="entry name" value="Endo-1,4-beta-xylanase"/>
    <property type="match status" value="1"/>
</dbReference>
<dbReference type="PANTHER" id="PTHR46828:SF3">
    <property type="entry name" value="ENDO-1,4-BETA-XYLANASE"/>
    <property type="match status" value="1"/>
</dbReference>
<feature type="domain" description="GH11" evidence="16">
    <location>
        <begin position="29"/>
        <end position="219"/>
    </location>
</feature>
<dbReference type="EMBL" id="QPFP01000062">
    <property type="protein sequence ID" value="TEB24868.1"/>
    <property type="molecule type" value="Genomic_DNA"/>
</dbReference>
<dbReference type="STRING" id="71717.A0A4Y7STA1"/>
<comment type="caution">
    <text evidence="17">The sequence shown here is derived from an EMBL/GenBank/DDBJ whole genome shotgun (WGS) entry which is preliminary data.</text>
</comment>
<evidence type="ECO:0000256" key="1">
    <source>
        <dbReference type="ARBA" id="ARBA00000681"/>
    </source>
</evidence>
<evidence type="ECO:0000256" key="10">
    <source>
        <dbReference type="ARBA" id="ARBA00023326"/>
    </source>
</evidence>
<comment type="pathway">
    <text evidence="2 11 12">Glycan degradation; xylan degradation.</text>
</comment>
<dbReference type="InterPro" id="IPR000254">
    <property type="entry name" value="CBD"/>
</dbReference>
<keyword evidence="10 11" id="KW-0624">Polysaccharide degradation</keyword>
<keyword evidence="5 11" id="KW-0858">Xylan degradation</keyword>
<dbReference type="SMART" id="SM00236">
    <property type="entry name" value="fCBD"/>
    <property type="match status" value="1"/>
</dbReference>
<dbReference type="GO" id="GO:0030248">
    <property type="term" value="F:cellulose binding"/>
    <property type="evidence" value="ECO:0007669"/>
    <property type="project" value="InterPro"/>
</dbReference>
<evidence type="ECO:0000313" key="18">
    <source>
        <dbReference type="Proteomes" id="UP000298030"/>
    </source>
</evidence>
<feature type="region of interest" description="Disordered" evidence="13">
    <location>
        <begin position="220"/>
        <end position="248"/>
    </location>
</feature>
<dbReference type="UniPathway" id="UPA00114"/>
<dbReference type="Proteomes" id="UP000298030">
    <property type="component" value="Unassembled WGS sequence"/>
</dbReference>
<evidence type="ECO:0000259" key="16">
    <source>
        <dbReference type="PROSITE" id="PS51761"/>
    </source>
</evidence>
<organism evidence="17 18">
    <name type="scientific">Coprinellus micaceus</name>
    <name type="common">Glistening ink-cap mushroom</name>
    <name type="synonym">Coprinus micaceus</name>
    <dbReference type="NCBI Taxonomy" id="71717"/>
    <lineage>
        <taxon>Eukaryota</taxon>
        <taxon>Fungi</taxon>
        <taxon>Dikarya</taxon>
        <taxon>Basidiomycota</taxon>
        <taxon>Agaricomycotina</taxon>
        <taxon>Agaricomycetes</taxon>
        <taxon>Agaricomycetidae</taxon>
        <taxon>Agaricales</taxon>
        <taxon>Agaricineae</taxon>
        <taxon>Psathyrellaceae</taxon>
        <taxon>Coprinellus</taxon>
    </lineage>
</organism>
<dbReference type="InterPro" id="IPR018208">
    <property type="entry name" value="GH11_AS_1"/>
</dbReference>
<feature type="compositionally biased region" description="Low complexity" evidence="13">
    <location>
        <begin position="228"/>
        <end position="248"/>
    </location>
</feature>
<feature type="chain" id="PRO_5021342460" description="Endo-1,4-beta-xylanase" evidence="14">
    <location>
        <begin position="20"/>
        <end position="289"/>
    </location>
</feature>
<dbReference type="PANTHER" id="PTHR46828">
    <property type="entry name" value="ENDO-1,4-BETA-XYLANASE A-RELATED"/>
    <property type="match status" value="1"/>
</dbReference>
<name>A0A4Y7STA1_COPMI</name>
<dbReference type="Pfam" id="PF00457">
    <property type="entry name" value="Glyco_hydro_11"/>
    <property type="match status" value="1"/>
</dbReference>
<dbReference type="PRINTS" id="PR00911">
    <property type="entry name" value="GLHYDRLASE11"/>
</dbReference>
<evidence type="ECO:0000256" key="3">
    <source>
        <dbReference type="ARBA" id="ARBA00007792"/>
    </source>
</evidence>
<evidence type="ECO:0000256" key="11">
    <source>
        <dbReference type="PROSITE-ProRule" id="PRU01097"/>
    </source>
</evidence>
<evidence type="ECO:0000256" key="4">
    <source>
        <dbReference type="ARBA" id="ARBA00012590"/>
    </source>
</evidence>
<dbReference type="EC" id="3.2.1.8" evidence="4 11"/>
<evidence type="ECO:0000313" key="17">
    <source>
        <dbReference type="EMBL" id="TEB24868.1"/>
    </source>
</evidence>
<comment type="catalytic activity">
    <reaction evidence="1 11 12">
        <text>Endohydrolysis of (1-&gt;4)-beta-D-xylosidic linkages in xylans.</text>
        <dbReference type="EC" id="3.2.1.8"/>
    </reaction>
</comment>
<feature type="signal peptide" evidence="14">
    <location>
        <begin position="1"/>
        <end position="19"/>
    </location>
</feature>
<dbReference type="GO" id="GO:0031176">
    <property type="term" value="F:endo-1,4-beta-xylanase activity"/>
    <property type="evidence" value="ECO:0007669"/>
    <property type="project" value="UniProtKB-UniRule"/>
</dbReference>